<sequence>MRSLSRVRTTGEAVLDIRKPGMRFAWKVMQAMLRLYGGGRTLRGECEEVKHRTHSNGWLRLAVLAVALALPGCSVTLVYDDAPSSVLQPESEYPLSNEVVHLYVTVLPQDKSKGERYGYTFDETNAMGRGDILSKDPLFDIIIREGTSEGPSEEEASKPPIVSNATLELRGNMALNDVQKSYKIRLDDDSERWPGQDTLNLNKHYRDLTRVRNKLSYDYFAMIPDLISLRTQFVQLHVKDESDGVQGGDFEDYGLYTHVEEVNEAFLASRKLDPYGQLYKAVGFGFFRYEEQLKLVTDPTYDEAAFETVLEVEGSQDHRKLISMLEAVNDPTTDFVRVFDRYFDRDNYFTWMAVNLLFGNLDTFTFNYFIYSPSNSQRWYFIPWDYDRTFRNFEWFGGSKQPMDPWKAGLSNWWGVKLHQRVIQTPELLEGLKAKVEALGGIVTEERTRELLNGYYDAVGPIVTQGADAAAFPKEIGQFDEEFKRIAGMPSFYKQQFYELLEKPMPVFVSSPAANDGKLRFVWDPSYDAQGDAVAYDFEIGAEPLLSNPIVSVRDLSDSTYEIDPPAPGTYYVRVTVKDAAGHTQVSYGSVRGEDGAYIFGVNAFTVE</sequence>
<dbReference type="Pfam" id="PF08757">
    <property type="entry name" value="CotH"/>
    <property type="match status" value="1"/>
</dbReference>
<dbReference type="PANTHER" id="PTHR40050:SF1">
    <property type="entry name" value="INNER SPORE COAT PROTEIN H"/>
    <property type="match status" value="1"/>
</dbReference>
<dbReference type="CDD" id="cd00146">
    <property type="entry name" value="PKD"/>
    <property type="match status" value="1"/>
</dbReference>
<dbReference type="EMBL" id="VCIW01000006">
    <property type="protein sequence ID" value="TLS52049.1"/>
    <property type="molecule type" value="Genomic_DNA"/>
</dbReference>
<keyword evidence="1" id="KW-0812">Transmembrane</keyword>
<protein>
    <submittedName>
        <fullName evidence="2">Spore coat protein</fullName>
    </submittedName>
</protein>
<evidence type="ECO:0000313" key="2">
    <source>
        <dbReference type="EMBL" id="TLS52049.1"/>
    </source>
</evidence>
<keyword evidence="3" id="KW-1185">Reference proteome</keyword>
<accession>A0A5R9GAG5</accession>
<keyword evidence="1" id="KW-0472">Membrane</keyword>
<name>A0A5R9GAG5_9BACL</name>
<dbReference type="AlphaFoldDB" id="A0A5R9GAG5"/>
<feature type="transmembrane region" description="Helical" evidence="1">
    <location>
        <begin position="58"/>
        <end position="79"/>
    </location>
</feature>
<keyword evidence="1" id="KW-1133">Transmembrane helix</keyword>
<dbReference type="InterPro" id="IPR013783">
    <property type="entry name" value="Ig-like_fold"/>
</dbReference>
<reference evidence="2 3" key="1">
    <citation type="submission" date="2019-05" db="EMBL/GenBank/DDBJ databases">
        <authorList>
            <person name="Narsing Rao M.P."/>
            <person name="Li W.J."/>
        </authorList>
    </citation>
    <scope>NUCLEOTIDE SEQUENCE [LARGE SCALE GENOMIC DNA]</scope>
    <source>
        <strain evidence="2 3">SYSU_K30003</strain>
    </source>
</reference>
<dbReference type="InterPro" id="IPR014867">
    <property type="entry name" value="Spore_coat_CotH_CotH2/3/7"/>
</dbReference>
<evidence type="ECO:0000313" key="3">
    <source>
        <dbReference type="Proteomes" id="UP000309676"/>
    </source>
</evidence>
<keyword evidence="2" id="KW-0946">Virion</keyword>
<gene>
    <name evidence="2" type="ORF">FE782_11805</name>
</gene>
<organism evidence="2 3">
    <name type="scientific">Paenibacillus antri</name>
    <dbReference type="NCBI Taxonomy" id="2582848"/>
    <lineage>
        <taxon>Bacteria</taxon>
        <taxon>Bacillati</taxon>
        <taxon>Bacillota</taxon>
        <taxon>Bacilli</taxon>
        <taxon>Bacillales</taxon>
        <taxon>Paenibacillaceae</taxon>
        <taxon>Paenibacillus</taxon>
    </lineage>
</organism>
<comment type="caution">
    <text evidence="2">The sequence shown here is derived from an EMBL/GenBank/DDBJ whole genome shotgun (WGS) entry which is preliminary data.</text>
</comment>
<evidence type="ECO:0000256" key="1">
    <source>
        <dbReference type="SAM" id="Phobius"/>
    </source>
</evidence>
<proteinExistence type="predicted"/>
<keyword evidence="2" id="KW-0167">Capsid protein</keyword>
<dbReference type="Gene3D" id="2.60.40.10">
    <property type="entry name" value="Immunoglobulins"/>
    <property type="match status" value="1"/>
</dbReference>
<dbReference type="Proteomes" id="UP000309676">
    <property type="component" value="Unassembled WGS sequence"/>
</dbReference>
<dbReference type="PANTHER" id="PTHR40050">
    <property type="entry name" value="INNER SPORE COAT PROTEIN H"/>
    <property type="match status" value="1"/>
</dbReference>